<dbReference type="Gene3D" id="3.30.70.1170">
    <property type="entry name" value="Sun protein, domain 3"/>
    <property type="match status" value="1"/>
</dbReference>
<dbReference type="NCBIfam" id="NF008149">
    <property type="entry name" value="PRK10901.1"/>
    <property type="match status" value="1"/>
</dbReference>
<feature type="domain" description="SAM-dependent MTase RsmB/NOP-type" evidence="15">
    <location>
        <begin position="161"/>
        <end position="436"/>
    </location>
</feature>
<dbReference type="EC" id="2.1.1.176" evidence="4"/>
<keyword evidence="10 14" id="KW-0694">RNA-binding</keyword>
<keyword evidence="6" id="KW-0698">rRNA processing</keyword>
<dbReference type="PROSITE" id="PS51686">
    <property type="entry name" value="SAM_MT_RSMB_NOP"/>
    <property type="match status" value="1"/>
</dbReference>
<comment type="similarity">
    <text evidence="3 14">Belongs to the class I-like SAM-binding methyltransferase superfamily. RsmB/NOP family.</text>
</comment>
<keyword evidence="7 14" id="KW-0489">Methyltransferase</keyword>
<dbReference type="InterPro" id="IPR001678">
    <property type="entry name" value="MeTrfase_RsmB-F_NOP2_dom"/>
</dbReference>
<feature type="binding site" evidence="14">
    <location>
        <begin position="251"/>
        <end position="257"/>
    </location>
    <ligand>
        <name>S-adenosyl-L-methionine</name>
        <dbReference type="ChEBI" id="CHEBI:59789"/>
    </ligand>
</feature>
<dbReference type="Gene3D" id="3.40.50.150">
    <property type="entry name" value="Vaccinia Virus protein VP39"/>
    <property type="match status" value="1"/>
</dbReference>
<keyword evidence="17" id="KW-1185">Reference proteome</keyword>
<feature type="binding site" evidence="14">
    <location>
        <position position="320"/>
    </location>
    <ligand>
        <name>S-adenosyl-L-methionine</name>
        <dbReference type="ChEBI" id="CHEBI:59789"/>
    </ligand>
</feature>
<dbReference type="PANTHER" id="PTHR22807">
    <property type="entry name" value="NOP2 YEAST -RELATED NOL1/NOP2/FMU SUN DOMAIN-CONTAINING"/>
    <property type="match status" value="1"/>
</dbReference>
<evidence type="ECO:0000256" key="11">
    <source>
        <dbReference type="ARBA" id="ARBA00030399"/>
    </source>
</evidence>
<keyword evidence="5" id="KW-0963">Cytoplasm</keyword>
<evidence type="ECO:0000256" key="12">
    <source>
        <dbReference type="ARBA" id="ARBA00031088"/>
    </source>
</evidence>
<dbReference type="InterPro" id="IPR018314">
    <property type="entry name" value="RsmB/NOL1/NOP2-like_CS"/>
</dbReference>
<evidence type="ECO:0000259" key="15">
    <source>
        <dbReference type="PROSITE" id="PS51686"/>
    </source>
</evidence>
<comment type="function">
    <text evidence="1">Specifically methylates the cytosine at position 967 (m5C967) of 16S rRNA.</text>
</comment>
<dbReference type="GO" id="GO:0032259">
    <property type="term" value="P:methylation"/>
    <property type="evidence" value="ECO:0007669"/>
    <property type="project" value="UniProtKB-KW"/>
</dbReference>
<evidence type="ECO:0000313" key="16">
    <source>
        <dbReference type="EMBL" id="MFC2971277.1"/>
    </source>
</evidence>
<evidence type="ECO:0000256" key="1">
    <source>
        <dbReference type="ARBA" id="ARBA00002724"/>
    </source>
</evidence>
<evidence type="ECO:0000256" key="13">
    <source>
        <dbReference type="ARBA" id="ARBA00047283"/>
    </source>
</evidence>
<comment type="subcellular location">
    <subcellularLocation>
        <location evidence="2">Cytoplasm</location>
    </subcellularLocation>
</comment>
<comment type="catalytic activity">
    <reaction evidence="13">
        <text>cytidine(967) in 16S rRNA + S-adenosyl-L-methionine = 5-methylcytidine(967) in 16S rRNA + S-adenosyl-L-homocysteine + H(+)</text>
        <dbReference type="Rhea" id="RHEA:42748"/>
        <dbReference type="Rhea" id="RHEA-COMP:10219"/>
        <dbReference type="Rhea" id="RHEA-COMP:10220"/>
        <dbReference type="ChEBI" id="CHEBI:15378"/>
        <dbReference type="ChEBI" id="CHEBI:57856"/>
        <dbReference type="ChEBI" id="CHEBI:59789"/>
        <dbReference type="ChEBI" id="CHEBI:74483"/>
        <dbReference type="ChEBI" id="CHEBI:82748"/>
        <dbReference type="EC" id="2.1.1.176"/>
    </reaction>
</comment>
<dbReference type="Gene3D" id="1.10.287.730">
    <property type="entry name" value="Helix hairpin bin"/>
    <property type="match status" value="1"/>
</dbReference>
<dbReference type="PANTHER" id="PTHR22807:SF61">
    <property type="entry name" value="NOL1_NOP2_SUN FAMILY PROTEIN _ ANTITERMINATION NUSB DOMAIN-CONTAINING PROTEIN"/>
    <property type="match status" value="1"/>
</dbReference>
<protein>
    <recommendedName>
        <fullName evidence="4">16S rRNA (cytosine(967)-C(5))-methyltransferase</fullName>
        <ecNumber evidence="4">2.1.1.176</ecNumber>
    </recommendedName>
    <alternativeName>
        <fullName evidence="11">16S rRNA m5C967 methyltransferase</fullName>
    </alternativeName>
    <alternativeName>
        <fullName evidence="12">rRNA (cytosine-C(5)-)-methyltransferase RsmB</fullName>
    </alternativeName>
</protein>
<dbReference type="CDD" id="cd02440">
    <property type="entry name" value="AdoMet_MTases"/>
    <property type="match status" value="1"/>
</dbReference>
<dbReference type="InterPro" id="IPR035926">
    <property type="entry name" value="NusB-like_sf"/>
</dbReference>
<dbReference type="InterPro" id="IPR054728">
    <property type="entry name" value="RsmB-like_ferredoxin"/>
</dbReference>
<dbReference type="SUPFAM" id="SSF48013">
    <property type="entry name" value="NusB-like"/>
    <property type="match status" value="1"/>
</dbReference>
<dbReference type="EMBL" id="JBHRSJ010000005">
    <property type="protein sequence ID" value="MFC2971277.1"/>
    <property type="molecule type" value="Genomic_DNA"/>
</dbReference>
<dbReference type="InterPro" id="IPR029063">
    <property type="entry name" value="SAM-dependent_MTases_sf"/>
</dbReference>
<dbReference type="PROSITE" id="PS01153">
    <property type="entry name" value="NOL1_NOP2_SUN"/>
    <property type="match status" value="1"/>
</dbReference>
<evidence type="ECO:0000256" key="4">
    <source>
        <dbReference type="ARBA" id="ARBA00012140"/>
    </source>
</evidence>
<evidence type="ECO:0000256" key="3">
    <source>
        <dbReference type="ARBA" id="ARBA00007494"/>
    </source>
</evidence>
<accession>A0ABV7AR94</accession>
<dbReference type="Proteomes" id="UP001595457">
    <property type="component" value="Unassembled WGS sequence"/>
</dbReference>
<name>A0ABV7AR94_9GAMM</name>
<evidence type="ECO:0000256" key="2">
    <source>
        <dbReference type="ARBA" id="ARBA00004496"/>
    </source>
</evidence>
<evidence type="ECO:0000256" key="8">
    <source>
        <dbReference type="ARBA" id="ARBA00022679"/>
    </source>
</evidence>
<evidence type="ECO:0000256" key="9">
    <source>
        <dbReference type="ARBA" id="ARBA00022691"/>
    </source>
</evidence>
<dbReference type="GO" id="GO:0008168">
    <property type="term" value="F:methyltransferase activity"/>
    <property type="evidence" value="ECO:0007669"/>
    <property type="project" value="UniProtKB-KW"/>
</dbReference>
<reference evidence="17" key="1">
    <citation type="journal article" date="2019" name="Int. J. Syst. Evol. Microbiol.">
        <title>The Global Catalogue of Microorganisms (GCM) 10K type strain sequencing project: providing services to taxonomists for standard genome sequencing and annotation.</title>
        <authorList>
            <consortium name="The Broad Institute Genomics Platform"/>
            <consortium name="The Broad Institute Genome Sequencing Center for Infectious Disease"/>
            <person name="Wu L."/>
            <person name="Ma J."/>
        </authorList>
    </citation>
    <scope>NUCLEOTIDE SEQUENCE [LARGE SCALE GENOMIC DNA]</scope>
    <source>
        <strain evidence="17">KCTC 62195</strain>
    </source>
</reference>
<dbReference type="Pfam" id="PF22458">
    <property type="entry name" value="RsmF-B_ferredox"/>
    <property type="match status" value="1"/>
</dbReference>
<feature type="binding site" evidence="14">
    <location>
        <position position="275"/>
    </location>
    <ligand>
        <name>S-adenosyl-L-methionine</name>
        <dbReference type="ChEBI" id="CHEBI:59789"/>
    </ligand>
</feature>
<dbReference type="Pfam" id="PF01189">
    <property type="entry name" value="Methyltr_RsmB-F"/>
    <property type="match status" value="1"/>
</dbReference>
<dbReference type="InterPro" id="IPR004573">
    <property type="entry name" value="rRNA_ssu_MeTfrase_B"/>
</dbReference>
<feature type="binding site" evidence="14">
    <location>
        <position position="301"/>
    </location>
    <ligand>
        <name>S-adenosyl-L-methionine</name>
        <dbReference type="ChEBI" id="CHEBI:59789"/>
    </ligand>
</feature>
<keyword evidence="9 14" id="KW-0949">S-adenosyl-L-methionine</keyword>
<dbReference type="NCBIfam" id="TIGR00563">
    <property type="entry name" value="rsmB"/>
    <property type="match status" value="1"/>
</dbReference>
<evidence type="ECO:0000256" key="14">
    <source>
        <dbReference type="PROSITE-ProRule" id="PRU01023"/>
    </source>
</evidence>
<comment type="caution">
    <text evidence="16">The sequence shown here is derived from an EMBL/GenBank/DDBJ whole genome shotgun (WGS) entry which is preliminary data.</text>
</comment>
<feature type="active site" description="Nucleophile" evidence="14">
    <location>
        <position position="373"/>
    </location>
</feature>
<organism evidence="16 17">
    <name type="scientific">Azotobacter bryophylli</name>
    <dbReference type="NCBI Taxonomy" id="1986537"/>
    <lineage>
        <taxon>Bacteria</taxon>
        <taxon>Pseudomonadati</taxon>
        <taxon>Pseudomonadota</taxon>
        <taxon>Gammaproteobacteria</taxon>
        <taxon>Pseudomonadales</taxon>
        <taxon>Pseudomonadaceae</taxon>
        <taxon>Azotobacter</taxon>
    </lineage>
</organism>
<evidence type="ECO:0000313" key="17">
    <source>
        <dbReference type="Proteomes" id="UP001595457"/>
    </source>
</evidence>
<evidence type="ECO:0000256" key="10">
    <source>
        <dbReference type="ARBA" id="ARBA00022884"/>
    </source>
</evidence>
<dbReference type="SUPFAM" id="SSF53335">
    <property type="entry name" value="S-adenosyl-L-methionine-dependent methyltransferases"/>
    <property type="match status" value="1"/>
</dbReference>
<dbReference type="InterPro" id="IPR049560">
    <property type="entry name" value="MeTrfase_RsmB-F_NOP2_cat"/>
</dbReference>
<sequence length="442" mass="48085">MNPRLASARALAAVLAGKASLSGSLPAQQEKVDPRDRALVQELAFGTARWQPRLALLAEKLLQKPFKAADRDVEALLLVGLYQLFHTRIPAHAAIGETVGCADSLKKSWAKGLLNAVLRRAQREGAELLAALERDPAARTAHPRWLQQTLKAHWPEHWEAICAANNEHPPLTLRINRRLASRDAYLDELEEAGIAATACRFSRDGINLVEPRDVRNLPGFAEGRVSVQDEAAQLAADLIELAPGQRVLDACCAPGGKTCHLLETGYRLAEVVAIDLEEKRLGRVRENLARLSLEARLIAADARATGQWWDGQPFQRILLDAPCSATGVIRRHPDIKLTRQAEDIPALARLQGELLDALWPTLEVGGILLYATCSVLPTENTEVIAAFLARTPGARELDIGASFAGDKPGLAQPHGRQLLPQPGGHDGFYYAKLIKIAASPRG</sequence>
<evidence type="ECO:0000256" key="7">
    <source>
        <dbReference type="ARBA" id="ARBA00022603"/>
    </source>
</evidence>
<gene>
    <name evidence="16" type="primary">rsmB</name>
    <name evidence="16" type="ORF">ACFOJE_03460</name>
</gene>
<dbReference type="RefSeq" id="WP_377812895.1">
    <property type="nucleotide sequence ID" value="NZ_JBHRSJ010000005.1"/>
</dbReference>
<dbReference type="PRINTS" id="PR02008">
    <property type="entry name" value="RCMTFAMILY"/>
</dbReference>
<evidence type="ECO:0000256" key="6">
    <source>
        <dbReference type="ARBA" id="ARBA00022552"/>
    </source>
</evidence>
<proteinExistence type="inferred from homology"/>
<keyword evidence="8 14" id="KW-0808">Transferase</keyword>
<dbReference type="Pfam" id="PF01029">
    <property type="entry name" value="NusB"/>
    <property type="match status" value="1"/>
</dbReference>
<evidence type="ECO:0000256" key="5">
    <source>
        <dbReference type="ARBA" id="ARBA00022490"/>
    </source>
</evidence>
<dbReference type="Gene3D" id="1.10.940.10">
    <property type="entry name" value="NusB-like"/>
    <property type="match status" value="1"/>
</dbReference>
<dbReference type="InterPro" id="IPR023267">
    <property type="entry name" value="RCMT"/>
</dbReference>
<dbReference type="InterPro" id="IPR006027">
    <property type="entry name" value="NusB_RsmB_TIM44"/>
</dbReference>